<protein>
    <submittedName>
        <fullName evidence="2">Uncharacterized protein</fullName>
    </submittedName>
</protein>
<proteinExistence type="predicted"/>
<feature type="compositionally biased region" description="Basic and acidic residues" evidence="1">
    <location>
        <begin position="1"/>
        <end position="45"/>
    </location>
</feature>
<evidence type="ECO:0000313" key="2">
    <source>
        <dbReference type="EMBL" id="RQG92124.1"/>
    </source>
</evidence>
<gene>
    <name evidence="2" type="ORF">EA473_17890</name>
</gene>
<dbReference type="Proteomes" id="UP000282323">
    <property type="component" value="Unassembled WGS sequence"/>
</dbReference>
<feature type="region of interest" description="Disordered" evidence="1">
    <location>
        <begin position="1"/>
        <end position="48"/>
    </location>
</feature>
<accession>A0A3N6LWP0</accession>
<sequence length="65" mass="7627">MTDAGSKREGYRFETRRTPARDTTDAASRRGGFDHRNHRFERNTNGRDGQPWLNSDFYVTVMYVV</sequence>
<comment type="caution">
    <text evidence="2">The sequence shown here is derived from an EMBL/GenBank/DDBJ whole genome shotgun (WGS) entry which is preliminary data.</text>
</comment>
<keyword evidence="3" id="KW-1185">Reference proteome</keyword>
<dbReference type="AlphaFoldDB" id="A0A3N6LWP0"/>
<reference evidence="2 3" key="1">
    <citation type="submission" date="2018-10" db="EMBL/GenBank/DDBJ databases">
        <title>Natrarchaeobius chitinivorans gen. nov., sp. nov., and Natrarchaeobius haloalkaliphilus sp. nov., alkaliphilic, chitin-utilizing haloarchaea from hypersaline alkaline lakes.</title>
        <authorList>
            <person name="Sorokin D.Y."/>
            <person name="Elcheninov A.G."/>
            <person name="Kostrikina N.A."/>
            <person name="Bale N.J."/>
            <person name="Sinninghe Damste J.S."/>
            <person name="Khijniak T.V."/>
            <person name="Kublanov I.V."/>
            <person name="Toshchakov S.V."/>
        </authorList>
    </citation>
    <scope>NUCLEOTIDE SEQUENCE [LARGE SCALE GENOMIC DNA]</scope>
    <source>
        <strain evidence="2 3">AArcht4T</strain>
    </source>
</reference>
<organism evidence="2 3">
    <name type="scientific">Natrarchaeobius chitinivorans</name>
    <dbReference type="NCBI Taxonomy" id="1679083"/>
    <lineage>
        <taxon>Archaea</taxon>
        <taxon>Methanobacteriati</taxon>
        <taxon>Methanobacteriota</taxon>
        <taxon>Stenosarchaea group</taxon>
        <taxon>Halobacteria</taxon>
        <taxon>Halobacteriales</taxon>
        <taxon>Natrialbaceae</taxon>
        <taxon>Natrarchaeobius</taxon>
    </lineage>
</organism>
<dbReference type="RefSeq" id="WP_124196946.1">
    <property type="nucleotide sequence ID" value="NZ_REGA01000018.1"/>
</dbReference>
<dbReference type="EMBL" id="REGA01000018">
    <property type="protein sequence ID" value="RQG92124.1"/>
    <property type="molecule type" value="Genomic_DNA"/>
</dbReference>
<name>A0A3N6LWP0_NATCH</name>
<evidence type="ECO:0000313" key="3">
    <source>
        <dbReference type="Proteomes" id="UP000282323"/>
    </source>
</evidence>
<evidence type="ECO:0000256" key="1">
    <source>
        <dbReference type="SAM" id="MobiDB-lite"/>
    </source>
</evidence>